<organism evidence="2 3">
    <name type="scientific">Rhodovastum atsumiense</name>
    <dbReference type="NCBI Taxonomy" id="504468"/>
    <lineage>
        <taxon>Bacteria</taxon>
        <taxon>Pseudomonadati</taxon>
        <taxon>Pseudomonadota</taxon>
        <taxon>Alphaproteobacteria</taxon>
        <taxon>Acetobacterales</taxon>
        <taxon>Acetobacteraceae</taxon>
        <taxon>Rhodovastum</taxon>
    </lineage>
</organism>
<feature type="transmembrane region" description="Helical" evidence="1">
    <location>
        <begin position="58"/>
        <end position="76"/>
    </location>
</feature>
<sequence>MADFLTAAALVVLATVAAGLLRLRRGPGAAERMLAVQLLGTGSIAVVLLLEAASGPDIALTLAVLAALAPAAFAQGGDGGTPRR</sequence>
<accession>A0A5M6IJB6</accession>
<dbReference type="Proteomes" id="UP000325255">
    <property type="component" value="Unassembled WGS sequence"/>
</dbReference>
<name>A0A5M6IJB6_9PROT</name>
<dbReference type="AlphaFoldDB" id="A0A5M6IJB6"/>
<dbReference type="EMBL" id="VWPK01000088">
    <property type="protein sequence ID" value="KAA5608340.1"/>
    <property type="molecule type" value="Genomic_DNA"/>
</dbReference>
<gene>
    <name evidence="2" type="ORF">F1189_29485</name>
</gene>
<evidence type="ECO:0000256" key="1">
    <source>
        <dbReference type="SAM" id="Phobius"/>
    </source>
</evidence>
<protein>
    <submittedName>
        <fullName evidence="2">Sodium:proton antiporter</fullName>
    </submittedName>
</protein>
<keyword evidence="1" id="KW-0472">Membrane</keyword>
<keyword evidence="1" id="KW-0812">Transmembrane</keyword>
<keyword evidence="3" id="KW-1185">Reference proteome</keyword>
<comment type="caution">
    <text evidence="2">The sequence shown here is derived from an EMBL/GenBank/DDBJ whole genome shotgun (WGS) entry which is preliminary data.</text>
</comment>
<evidence type="ECO:0000313" key="3">
    <source>
        <dbReference type="Proteomes" id="UP000325255"/>
    </source>
</evidence>
<feature type="transmembrane region" description="Helical" evidence="1">
    <location>
        <begin position="34"/>
        <end position="51"/>
    </location>
</feature>
<proteinExistence type="predicted"/>
<keyword evidence="1" id="KW-1133">Transmembrane helix</keyword>
<evidence type="ECO:0000313" key="2">
    <source>
        <dbReference type="EMBL" id="KAA5608340.1"/>
    </source>
</evidence>
<reference evidence="2 3" key="1">
    <citation type="submission" date="2019-09" db="EMBL/GenBank/DDBJ databases">
        <title>Genome sequence of Rhodovastum atsumiense, a diverse member of the Acetobacteraceae family of non-sulfur purple photosynthetic bacteria.</title>
        <authorList>
            <person name="Meyer T."/>
            <person name="Kyndt J."/>
        </authorList>
    </citation>
    <scope>NUCLEOTIDE SEQUENCE [LARGE SCALE GENOMIC DNA]</scope>
    <source>
        <strain evidence="2 3">DSM 21279</strain>
    </source>
</reference>
<dbReference type="RefSeq" id="WP_150045449.1">
    <property type="nucleotide sequence ID" value="NZ_OW485601.1"/>
</dbReference>